<protein>
    <submittedName>
        <fullName evidence="1">Uncharacterized protein</fullName>
    </submittedName>
</protein>
<reference evidence="1" key="1">
    <citation type="submission" date="2023-03" db="EMBL/GenBank/DDBJ databases">
        <title>Massive genome expansion in bonnet fungi (Mycena s.s.) driven by repeated elements and novel gene families across ecological guilds.</title>
        <authorList>
            <consortium name="Lawrence Berkeley National Laboratory"/>
            <person name="Harder C.B."/>
            <person name="Miyauchi S."/>
            <person name="Viragh M."/>
            <person name="Kuo A."/>
            <person name="Thoen E."/>
            <person name="Andreopoulos B."/>
            <person name="Lu D."/>
            <person name="Skrede I."/>
            <person name="Drula E."/>
            <person name="Henrissat B."/>
            <person name="Morin E."/>
            <person name="Kohler A."/>
            <person name="Barry K."/>
            <person name="LaButti K."/>
            <person name="Morin E."/>
            <person name="Salamov A."/>
            <person name="Lipzen A."/>
            <person name="Mereny Z."/>
            <person name="Hegedus B."/>
            <person name="Baldrian P."/>
            <person name="Stursova M."/>
            <person name="Weitz H."/>
            <person name="Taylor A."/>
            <person name="Grigoriev I.V."/>
            <person name="Nagy L.G."/>
            <person name="Martin F."/>
            <person name="Kauserud H."/>
        </authorList>
    </citation>
    <scope>NUCLEOTIDE SEQUENCE</scope>
    <source>
        <strain evidence="1">CBHHK067</strain>
    </source>
</reference>
<gene>
    <name evidence="1" type="ORF">B0H17DRAFT_1135549</name>
</gene>
<keyword evidence="2" id="KW-1185">Reference proteome</keyword>
<organism evidence="1 2">
    <name type="scientific">Mycena rosella</name>
    <name type="common">Pink bonnet</name>
    <name type="synonym">Agaricus rosellus</name>
    <dbReference type="NCBI Taxonomy" id="1033263"/>
    <lineage>
        <taxon>Eukaryota</taxon>
        <taxon>Fungi</taxon>
        <taxon>Dikarya</taxon>
        <taxon>Basidiomycota</taxon>
        <taxon>Agaricomycotina</taxon>
        <taxon>Agaricomycetes</taxon>
        <taxon>Agaricomycetidae</taxon>
        <taxon>Agaricales</taxon>
        <taxon>Marasmiineae</taxon>
        <taxon>Mycenaceae</taxon>
        <taxon>Mycena</taxon>
    </lineage>
</organism>
<name>A0AAD7GCY8_MYCRO</name>
<evidence type="ECO:0000313" key="2">
    <source>
        <dbReference type="Proteomes" id="UP001221757"/>
    </source>
</evidence>
<dbReference type="AlphaFoldDB" id="A0AAD7GCY8"/>
<dbReference type="EMBL" id="JARKIE010000078">
    <property type="protein sequence ID" value="KAJ7688577.1"/>
    <property type="molecule type" value="Genomic_DNA"/>
</dbReference>
<sequence>MIAVLGELDSGHESLQKILPGRTMIRSTFRALLPAHNLKTSMPVRITRWYTSDLIDLSKLTHMPKPMAFKSRLTGINLRDDLAHFGPLHFSFALGAVTIFARSATLITVDQAGFSFQFNRPYYCIPRSSLATISPLRLTFVYQPQFKPLAGAGMYPNHPVKSGID</sequence>
<evidence type="ECO:0000313" key="1">
    <source>
        <dbReference type="EMBL" id="KAJ7688577.1"/>
    </source>
</evidence>
<comment type="caution">
    <text evidence="1">The sequence shown here is derived from an EMBL/GenBank/DDBJ whole genome shotgun (WGS) entry which is preliminary data.</text>
</comment>
<proteinExistence type="predicted"/>
<dbReference type="Proteomes" id="UP001221757">
    <property type="component" value="Unassembled WGS sequence"/>
</dbReference>
<accession>A0AAD7GCY8</accession>